<dbReference type="SUPFAM" id="SSF46689">
    <property type="entry name" value="Homeodomain-like"/>
    <property type="match status" value="1"/>
</dbReference>
<feature type="DNA-binding region" description="H-T-H motif" evidence="2">
    <location>
        <begin position="33"/>
        <end position="52"/>
    </location>
</feature>
<organism evidence="4 5">
    <name type="scientific">Paeniclostridium hominis</name>
    <dbReference type="NCBI Taxonomy" id="2764329"/>
    <lineage>
        <taxon>Bacteria</taxon>
        <taxon>Bacillati</taxon>
        <taxon>Bacillota</taxon>
        <taxon>Clostridia</taxon>
        <taxon>Peptostreptococcales</taxon>
        <taxon>Peptostreptococcaceae</taxon>
        <taxon>Paeniclostridium</taxon>
    </lineage>
</organism>
<proteinExistence type="predicted"/>
<feature type="domain" description="HTH tetR-type" evidence="3">
    <location>
        <begin position="10"/>
        <end position="70"/>
    </location>
</feature>
<sequence length="194" mass="22955">MELKNDLRVIKTNNNIKSSFIQLLNEKDFNSITVKDILDRALINRSTFYKYYTDKYNLAEIISHDFLDKFKSLVSLIFVNGKDLKDILNLKAELLEELYAQKMTILGLWKIRTEKIHVYDDMQEIIKHSYINLIEDDNKENRDIEYESYICAAIILATLKFILESNKVYTVQEVAQRLENFYNTFFSNNSLTSH</sequence>
<evidence type="ECO:0000313" key="5">
    <source>
        <dbReference type="Proteomes" id="UP000611796"/>
    </source>
</evidence>
<gene>
    <name evidence="4" type="ORF">H8891_13995</name>
</gene>
<keyword evidence="5" id="KW-1185">Reference proteome</keyword>
<dbReference type="Gene3D" id="1.10.357.10">
    <property type="entry name" value="Tetracycline Repressor, domain 2"/>
    <property type="match status" value="1"/>
</dbReference>
<comment type="caution">
    <text evidence="4">The sequence shown here is derived from an EMBL/GenBank/DDBJ whole genome shotgun (WGS) entry which is preliminary data.</text>
</comment>
<protein>
    <submittedName>
        <fullName evidence="4">TetR/AcrR family transcriptional regulator</fullName>
    </submittedName>
</protein>
<dbReference type="PANTHER" id="PTHR43479:SF7">
    <property type="entry name" value="TETR-FAMILY TRANSCRIPTIONAL REGULATOR"/>
    <property type="match status" value="1"/>
</dbReference>
<evidence type="ECO:0000256" key="1">
    <source>
        <dbReference type="ARBA" id="ARBA00023125"/>
    </source>
</evidence>
<evidence type="ECO:0000259" key="3">
    <source>
        <dbReference type="PROSITE" id="PS50977"/>
    </source>
</evidence>
<dbReference type="InterPro" id="IPR050624">
    <property type="entry name" value="HTH-type_Tx_Regulator"/>
</dbReference>
<dbReference type="Pfam" id="PF00440">
    <property type="entry name" value="TetR_N"/>
    <property type="match status" value="1"/>
</dbReference>
<evidence type="ECO:0000313" key="4">
    <source>
        <dbReference type="EMBL" id="MBC6004901.1"/>
    </source>
</evidence>
<dbReference type="InterPro" id="IPR001647">
    <property type="entry name" value="HTH_TetR"/>
</dbReference>
<dbReference type="PROSITE" id="PS50977">
    <property type="entry name" value="HTH_TETR_2"/>
    <property type="match status" value="1"/>
</dbReference>
<dbReference type="PANTHER" id="PTHR43479">
    <property type="entry name" value="ACREF/ENVCD OPERON REPRESSOR-RELATED"/>
    <property type="match status" value="1"/>
</dbReference>
<reference evidence="4 5" key="1">
    <citation type="submission" date="2020-08" db="EMBL/GenBank/DDBJ databases">
        <authorList>
            <person name="Liu C."/>
            <person name="Sun Q."/>
        </authorList>
    </citation>
    <scope>NUCLEOTIDE SEQUENCE [LARGE SCALE GENOMIC DNA]</scope>
    <source>
        <strain evidence="4 5">NSJ-45</strain>
    </source>
</reference>
<evidence type="ECO:0000256" key="2">
    <source>
        <dbReference type="PROSITE-ProRule" id="PRU00335"/>
    </source>
</evidence>
<dbReference type="RefSeq" id="WP_187006867.1">
    <property type="nucleotide sequence ID" value="NZ_JACRWD010000010.1"/>
</dbReference>
<dbReference type="Proteomes" id="UP000611796">
    <property type="component" value="Unassembled WGS sequence"/>
</dbReference>
<keyword evidence="1 2" id="KW-0238">DNA-binding</keyword>
<accession>A0ABR7K713</accession>
<dbReference type="EMBL" id="JACRWD010000010">
    <property type="protein sequence ID" value="MBC6004901.1"/>
    <property type="molecule type" value="Genomic_DNA"/>
</dbReference>
<dbReference type="InterPro" id="IPR009057">
    <property type="entry name" value="Homeodomain-like_sf"/>
</dbReference>
<name>A0ABR7K713_9FIRM</name>